<keyword evidence="1" id="KW-0472">Membrane</keyword>
<evidence type="ECO:0000313" key="3">
    <source>
        <dbReference type="Proteomes" id="UP000036106"/>
    </source>
</evidence>
<evidence type="ECO:0000313" key="2">
    <source>
        <dbReference type="EMBL" id="AKP67595.1"/>
    </source>
</evidence>
<dbReference type="PATRIC" id="fig|1007676.4.peg.1748"/>
<feature type="transmembrane region" description="Helical" evidence="1">
    <location>
        <begin position="46"/>
        <end position="68"/>
    </location>
</feature>
<dbReference type="Proteomes" id="UP000036106">
    <property type="component" value="Chromosome"/>
</dbReference>
<evidence type="ECO:0000256" key="1">
    <source>
        <dbReference type="SAM" id="Phobius"/>
    </source>
</evidence>
<protein>
    <submittedName>
        <fullName evidence="2">Uncharacterized protein</fullName>
    </submittedName>
</protein>
<sequence length="208" mass="23900">MNAWNFIGILAWIIVIALLFLVVFNIRNRHLRILVMNKSKITWKTICLDALEILVVILAVIGMFYVSIFSKVDLNNKDDITVSYKFDPMIIQTTSDGQGYYVKIDKNNSNASTNVYQYWLTNSQYTVSSRESTISDATLPFNVSGVHLNWPMKKIKKMDQKYQYAYVLTAEAKYKNNFINGLGLHAGRFASEYRVLRVPATSFVNVEK</sequence>
<dbReference type="InterPro" id="IPR049731">
    <property type="entry name" value="LVIS_2131-like"/>
</dbReference>
<gene>
    <name evidence="2" type="ORF">ABM34_08660</name>
</gene>
<dbReference type="KEGG" id="lgn:ABM34_08660"/>
<proteinExistence type="predicted"/>
<dbReference type="EMBL" id="CP012034">
    <property type="protein sequence ID" value="AKP67595.1"/>
    <property type="molecule type" value="Genomic_DNA"/>
</dbReference>
<keyword evidence="1" id="KW-1133">Transmembrane helix</keyword>
<dbReference type="NCBIfam" id="NF040508">
    <property type="entry name" value="LVIS_2131_fam"/>
    <property type="match status" value="1"/>
</dbReference>
<name>A0A0H4R1I7_9LACO</name>
<reference evidence="3" key="1">
    <citation type="submission" date="2015-07" db="EMBL/GenBank/DDBJ databases">
        <title>Lactobacillus ginsenosidimutans/EMML 3141/ whole genome sequencing.</title>
        <authorList>
            <person name="Kim M.K."/>
            <person name="Im W.-T."/>
            <person name="Srinivasan S."/>
            <person name="Lee J.-J."/>
        </authorList>
    </citation>
    <scope>NUCLEOTIDE SEQUENCE [LARGE SCALE GENOMIC DNA]</scope>
    <source>
        <strain evidence="3">EMML 3041</strain>
    </source>
</reference>
<dbReference type="RefSeq" id="WP_048705035.1">
    <property type="nucleotide sequence ID" value="NZ_CP012034.1"/>
</dbReference>
<dbReference type="AlphaFoldDB" id="A0A0H4R1I7"/>
<accession>A0A0H4R1I7</accession>
<feature type="transmembrane region" description="Helical" evidence="1">
    <location>
        <begin position="6"/>
        <end position="26"/>
    </location>
</feature>
<keyword evidence="1" id="KW-0812">Transmembrane</keyword>
<organism evidence="2 3">
    <name type="scientific">Companilactobacillus ginsenosidimutans</name>
    <dbReference type="NCBI Taxonomy" id="1007676"/>
    <lineage>
        <taxon>Bacteria</taxon>
        <taxon>Bacillati</taxon>
        <taxon>Bacillota</taxon>
        <taxon>Bacilli</taxon>
        <taxon>Lactobacillales</taxon>
        <taxon>Lactobacillaceae</taxon>
        <taxon>Companilactobacillus</taxon>
    </lineage>
</organism>
<dbReference type="OrthoDB" id="2311501at2"/>
<keyword evidence="3" id="KW-1185">Reference proteome</keyword>
<dbReference type="STRING" id="1007676.ABM34_08660"/>